<dbReference type="AlphaFoldDB" id="A0A1J8PNQ6"/>
<feature type="compositionally biased region" description="Basic and acidic residues" evidence="1">
    <location>
        <begin position="34"/>
        <end position="46"/>
    </location>
</feature>
<keyword evidence="3" id="KW-1185">Reference proteome</keyword>
<evidence type="ECO:0000256" key="1">
    <source>
        <dbReference type="SAM" id="MobiDB-lite"/>
    </source>
</evidence>
<feature type="region of interest" description="Disordered" evidence="1">
    <location>
        <begin position="34"/>
        <end position="60"/>
    </location>
</feature>
<comment type="caution">
    <text evidence="2">The sequence shown here is derived from an EMBL/GenBank/DDBJ whole genome shotgun (WGS) entry which is preliminary data.</text>
</comment>
<sequence>MSQQFNDGSLSQYSEDMTTYTLEQLVQWRAALERKAKEQEEKERAAKANSQPQGGAHSKS</sequence>
<dbReference type="EMBL" id="LVVM01005587">
    <property type="protein sequence ID" value="OJA10135.1"/>
    <property type="molecule type" value="Genomic_DNA"/>
</dbReference>
<accession>A0A1J8PNQ6</accession>
<reference evidence="2 3" key="1">
    <citation type="submission" date="2016-03" db="EMBL/GenBank/DDBJ databases">
        <title>Comparative genomics of the ectomycorrhizal sister species Rhizopogon vinicolor and Rhizopogon vesiculosus (Basidiomycota: Boletales) reveals a divergence of the mating type B locus.</title>
        <authorList>
            <person name="Mujic A.B."/>
            <person name="Kuo A."/>
            <person name="Tritt A."/>
            <person name="Lipzen A."/>
            <person name="Chen C."/>
            <person name="Johnson J."/>
            <person name="Sharma A."/>
            <person name="Barry K."/>
            <person name="Grigoriev I.V."/>
            <person name="Spatafora J.W."/>
        </authorList>
    </citation>
    <scope>NUCLEOTIDE SEQUENCE [LARGE SCALE GENOMIC DNA]</scope>
    <source>
        <strain evidence="2 3">AM-OR11-056</strain>
    </source>
</reference>
<organism evidence="2 3">
    <name type="scientific">Rhizopogon vesiculosus</name>
    <dbReference type="NCBI Taxonomy" id="180088"/>
    <lineage>
        <taxon>Eukaryota</taxon>
        <taxon>Fungi</taxon>
        <taxon>Dikarya</taxon>
        <taxon>Basidiomycota</taxon>
        <taxon>Agaricomycotina</taxon>
        <taxon>Agaricomycetes</taxon>
        <taxon>Agaricomycetidae</taxon>
        <taxon>Boletales</taxon>
        <taxon>Suillineae</taxon>
        <taxon>Rhizopogonaceae</taxon>
        <taxon>Rhizopogon</taxon>
    </lineage>
</organism>
<protein>
    <submittedName>
        <fullName evidence="2">Uncharacterized protein</fullName>
    </submittedName>
</protein>
<gene>
    <name evidence="2" type="ORF">AZE42_07078</name>
</gene>
<evidence type="ECO:0000313" key="2">
    <source>
        <dbReference type="EMBL" id="OJA10135.1"/>
    </source>
</evidence>
<name>A0A1J8PNQ6_9AGAM</name>
<evidence type="ECO:0000313" key="3">
    <source>
        <dbReference type="Proteomes" id="UP000183567"/>
    </source>
</evidence>
<dbReference type="Proteomes" id="UP000183567">
    <property type="component" value="Unassembled WGS sequence"/>
</dbReference>
<proteinExistence type="predicted"/>